<accession>A0A5B8M513</accession>
<dbReference type="RefSeq" id="WP_146319881.1">
    <property type="nucleotide sequence ID" value="NZ_CP042305.1"/>
</dbReference>
<protein>
    <submittedName>
        <fullName evidence="1">ArsR family transcriptional regulator</fullName>
    </submittedName>
</protein>
<gene>
    <name evidence="1" type="ORF">FPZ11_08100</name>
</gene>
<dbReference type="AlphaFoldDB" id="A0A5B8M513"/>
<reference evidence="1 2" key="1">
    <citation type="submission" date="2019-07" db="EMBL/GenBank/DDBJ databases">
        <title>Full genome sequence of Humibacter sp. WJ7-1.</title>
        <authorList>
            <person name="Im W.-T."/>
        </authorList>
    </citation>
    <scope>NUCLEOTIDE SEQUENCE [LARGE SCALE GENOMIC DNA]</scope>
    <source>
        <strain evidence="1 2">WJ7-1</strain>
    </source>
</reference>
<dbReference type="InterPro" id="IPR036388">
    <property type="entry name" value="WH-like_DNA-bd_sf"/>
</dbReference>
<keyword evidence="2" id="KW-1185">Reference proteome</keyword>
<dbReference type="OrthoDB" id="3399802at2"/>
<dbReference type="SUPFAM" id="SSF46785">
    <property type="entry name" value="Winged helix' DNA-binding domain"/>
    <property type="match status" value="1"/>
</dbReference>
<dbReference type="EMBL" id="CP042305">
    <property type="protein sequence ID" value="QDZ14722.1"/>
    <property type="molecule type" value="Genomic_DNA"/>
</dbReference>
<dbReference type="InterPro" id="IPR036390">
    <property type="entry name" value="WH_DNA-bd_sf"/>
</dbReference>
<name>A0A5B8M513_9MICO</name>
<dbReference type="KEGG" id="huw:FPZ11_08100"/>
<dbReference type="Proteomes" id="UP000320216">
    <property type="component" value="Chromosome"/>
</dbReference>
<sequence length="224" mass="24040">MTEQPIASAEAAALQPTARRRTLDVLAAARHPLDAQAVATALDVHVTTARFHLDQLEAAGLVQRRAARENRPGRPRMVYALSASLREADAREQLIEVLARALSDSVTDEVAPGKSAAVHAGERWADEIVEEESASARSVPADPVDELVGVLDSLGFEPEVGDGEILMRACPFRTAARDRPDVVCAVHRGLIARMLGDEPDGKGAQRLHPFVEPELCVVTLPGRA</sequence>
<dbReference type="Gene3D" id="1.10.10.10">
    <property type="entry name" value="Winged helix-like DNA-binding domain superfamily/Winged helix DNA-binding domain"/>
    <property type="match status" value="1"/>
</dbReference>
<proteinExistence type="predicted"/>
<evidence type="ECO:0000313" key="1">
    <source>
        <dbReference type="EMBL" id="QDZ14722.1"/>
    </source>
</evidence>
<evidence type="ECO:0000313" key="2">
    <source>
        <dbReference type="Proteomes" id="UP000320216"/>
    </source>
</evidence>
<organism evidence="1 2">
    <name type="scientific">Humibacter ginsenosidimutans</name>
    <dbReference type="NCBI Taxonomy" id="2599293"/>
    <lineage>
        <taxon>Bacteria</taxon>
        <taxon>Bacillati</taxon>
        <taxon>Actinomycetota</taxon>
        <taxon>Actinomycetes</taxon>
        <taxon>Micrococcales</taxon>
        <taxon>Microbacteriaceae</taxon>
        <taxon>Humibacter</taxon>
    </lineage>
</organism>